<name>A0A3Q3GKY2_9LABR</name>
<comment type="subcellular location">
    <subcellularLocation>
        <location evidence="1">Secreted</location>
    </subcellularLocation>
</comment>
<dbReference type="SUPFAM" id="SSF53300">
    <property type="entry name" value="vWA-like"/>
    <property type="match status" value="1"/>
</dbReference>
<dbReference type="InterPro" id="IPR002035">
    <property type="entry name" value="VWF_A"/>
</dbReference>
<organism evidence="11 12">
    <name type="scientific">Labrus bergylta</name>
    <name type="common">ballan wrasse</name>
    <dbReference type="NCBI Taxonomy" id="56723"/>
    <lineage>
        <taxon>Eukaryota</taxon>
        <taxon>Metazoa</taxon>
        <taxon>Chordata</taxon>
        <taxon>Craniata</taxon>
        <taxon>Vertebrata</taxon>
        <taxon>Euteleostomi</taxon>
        <taxon>Actinopterygii</taxon>
        <taxon>Neopterygii</taxon>
        <taxon>Teleostei</taxon>
        <taxon>Neoteleostei</taxon>
        <taxon>Acanthomorphata</taxon>
        <taxon>Eupercaria</taxon>
        <taxon>Labriformes</taxon>
        <taxon>Labridae</taxon>
        <taxon>Labrus</taxon>
    </lineage>
</organism>
<dbReference type="SMART" id="SM00609">
    <property type="entry name" value="VIT"/>
    <property type="match status" value="1"/>
</dbReference>
<evidence type="ECO:0000256" key="1">
    <source>
        <dbReference type="ARBA" id="ARBA00004613"/>
    </source>
</evidence>
<comment type="similarity">
    <text evidence="2">Belongs to the ITIH family.</text>
</comment>
<keyword evidence="5" id="KW-0732">Signal</keyword>
<dbReference type="Pfam" id="PF00092">
    <property type="entry name" value="VWA"/>
    <property type="match status" value="1"/>
</dbReference>
<dbReference type="GO" id="GO:0030212">
    <property type="term" value="P:hyaluronan metabolic process"/>
    <property type="evidence" value="ECO:0007669"/>
    <property type="project" value="InterPro"/>
</dbReference>
<evidence type="ECO:0000256" key="2">
    <source>
        <dbReference type="ARBA" id="ARBA00010158"/>
    </source>
</evidence>
<dbReference type="InterPro" id="IPR010600">
    <property type="entry name" value="ITI_HC_C"/>
</dbReference>
<dbReference type="InterPro" id="IPR050934">
    <property type="entry name" value="ITIH"/>
</dbReference>
<reference evidence="11" key="2">
    <citation type="submission" date="2025-09" db="UniProtKB">
        <authorList>
            <consortium name="Ensembl"/>
        </authorList>
    </citation>
    <scope>IDENTIFICATION</scope>
</reference>
<keyword evidence="4" id="KW-0646">Protease inhibitor</keyword>
<evidence type="ECO:0000256" key="7">
    <source>
        <dbReference type="ARBA" id="ARBA00023180"/>
    </source>
</evidence>
<keyword evidence="6" id="KW-0722">Serine protease inhibitor</keyword>
<evidence type="ECO:0000313" key="11">
    <source>
        <dbReference type="Ensembl" id="ENSLBEP00000032094.1"/>
    </source>
</evidence>
<keyword evidence="3" id="KW-0964">Secreted</keyword>
<reference evidence="11" key="1">
    <citation type="submission" date="2025-08" db="UniProtKB">
        <authorList>
            <consortium name="Ensembl"/>
        </authorList>
    </citation>
    <scope>IDENTIFICATION</scope>
</reference>
<dbReference type="Gene3D" id="3.40.50.410">
    <property type="entry name" value="von Willebrand factor, type A domain"/>
    <property type="match status" value="1"/>
</dbReference>
<evidence type="ECO:0000256" key="5">
    <source>
        <dbReference type="ARBA" id="ARBA00022729"/>
    </source>
</evidence>
<dbReference type="Pfam" id="PF06668">
    <property type="entry name" value="ITI_HC_C"/>
    <property type="match status" value="1"/>
</dbReference>
<feature type="compositionally biased region" description="Low complexity" evidence="8">
    <location>
        <begin position="561"/>
        <end position="592"/>
    </location>
</feature>
<evidence type="ECO:0000256" key="8">
    <source>
        <dbReference type="SAM" id="MobiDB-lite"/>
    </source>
</evidence>
<dbReference type="AlphaFoldDB" id="A0A3Q3GKY2"/>
<evidence type="ECO:0000256" key="3">
    <source>
        <dbReference type="ARBA" id="ARBA00022525"/>
    </source>
</evidence>
<keyword evidence="12" id="KW-1185">Reference proteome</keyword>
<evidence type="ECO:0000256" key="6">
    <source>
        <dbReference type="ARBA" id="ARBA00022900"/>
    </source>
</evidence>
<feature type="domain" description="VWFA" evidence="9">
    <location>
        <begin position="241"/>
        <end position="408"/>
    </location>
</feature>
<dbReference type="Proteomes" id="UP000261660">
    <property type="component" value="Unplaced"/>
</dbReference>
<dbReference type="InterPro" id="IPR013694">
    <property type="entry name" value="VIT"/>
</dbReference>
<feature type="domain" description="VIT" evidence="10">
    <location>
        <begin position="1"/>
        <end position="129"/>
    </location>
</feature>
<dbReference type="SMART" id="SM00327">
    <property type="entry name" value="VWA"/>
    <property type="match status" value="1"/>
</dbReference>
<dbReference type="InterPro" id="IPR036465">
    <property type="entry name" value="vWFA_dom_sf"/>
</dbReference>
<evidence type="ECO:0000256" key="4">
    <source>
        <dbReference type="ARBA" id="ARBA00022690"/>
    </source>
</evidence>
<dbReference type="Ensembl" id="ENSLBET00000033536.1">
    <property type="protein sequence ID" value="ENSLBEP00000032094.1"/>
    <property type="gene ID" value="ENSLBEG00000024127.1"/>
</dbReference>
<dbReference type="PROSITE" id="PS50234">
    <property type="entry name" value="VWFA"/>
    <property type="match status" value="1"/>
</dbReference>
<evidence type="ECO:0000259" key="10">
    <source>
        <dbReference type="PROSITE" id="PS51468"/>
    </source>
</evidence>
<dbReference type="PROSITE" id="PS51468">
    <property type="entry name" value="VIT"/>
    <property type="match status" value="1"/>
</dbReference>
<dbReference type="GO" id="GO:0005576">
    <property type="term" value="C:extracellular region"/>
    <property type="evidence" value="ECO:0007669"/>
    <property type="project" value="UniProtKB-SubCell"/>
</dbReference>
<dbReference type="PANTHER" id="PTHR10338:SF155">
    <property type="entry name" value="INTER-ALPHA-TRYPSIN INHIBITOR HEAVY CHAIN H6"/>
    <property type="match status" value="1"/>
</dbReference>
<accession>A0A3Q3GKY2</accession>
<evidence type="ECO:0000313" key="12">
    <source>
        <dbReference type="Proteomes" id="UP000261660"/>
    </source>
</evidence>
<dbReference type="GeneTree" id="ENSGT00940000162980"/>
<keyword evidence="7" id="KW-0325">Glycoprotein</keyword>
<proteinExistence type="inferred from homology"/>
<dbReference type="Pfam" id="PF08487">
    <property type="entry name" value="VIT"/>
    <property type="match status" value="1"/>
</dbReference>
<sequence length="789" mass="86541">KTALLEKKSVVLKCEVTDYHVRCRVVSRYAVTTVQSSVWNQLPITKEAAFEVDLPSSAFISNFTITSNGKVHVAQVKERAAARKIYDAAKKQGKTAGLVATKEREIEKFRVAVSVPPGARMFFSLSYEELLPRRLGRYELSLGLRPGQPVQNLTLDVSITERTSISFIKVLPLKTSRGGCARVRYSPTLQQQNGVSSKGLNVDFIVHYDVDLRDLMGEVQVYDGYFVHYFAPRGLPVVPKDVIFVIDVSGSMIGTKIKQTKQAMGTILADLREGDHFNIITFSDKVHTWKKGRTVRATRQNVRDAKDFVKRIILVNPQSTSDRLSSRRVPLVIFLTDGEATIGVTAGDAILSNAKKALGSASLFGLAFGDDADYLLLKRLALDNRGVARMVYEDADAALQLKGFYDEVASPLLSDVQLTYLDDQAFDITRSLFPNYFQGSELVVAGKVKPGVKDLKVSMSATDLKKRVNLENDVLILNAEGNESADSLKCSGGSEGISSFVHRLWAYFTIKELLLAKLNATDPATQRLLADKATNLSLKYNFVTPVTSLVVIQPDEDEAARSPTTAKPATAAATTTTTTTTAAPAKTEAKSSGTVDGDPHFVVQLPKLHQNLCFTVDGSADDVLRLLEDPERGIIVDGHLMGAPSKHGAEDRARTYFDRLTVSSATGGSGDIMITLSLDAVVVEGEGRDILPISQQGSVTRQGVTVTVDNHRSCWIELGRDVRFLVLFHQYKHPSYLQMAHLGFYITNGRGLSASTQGLLGISVFFFMCNTEAVFCWLHGNHKCLFVLQ</sequence>
<protein>
    <submittedName>
        <fullName evidence="11">Inter-alpha-trypsin inhibitor heavy chain family member 6</fullName>
    </submittedName>
</protein>
<dbReference type="PANTHER" id="PTHR10338">
    <property type="entry name" value="INTER-ALPHA-TRYPSIN INHIBITOR HEAVY CHAIN FAMILY MEMBER"/>
    <property type="match status" value="1"/>
</dbReference>
<dbReference type="GO" id="GO:0004867">
    <property type="term" value="F:serine-type endopeptidase inhibitor activity"/>
    <property type="evidence" value="ECO:0007669"/>
    <property type="project" value="UniProtKB-KW"/>
</dbReference>
<feature type="region of interest" description="Disordered" evidence="8">
    <location>
        <begin position="557"/>
        <end position="594"/>
    </location>
</feature>
<evidence type="ECO:0000259" key="9">
    <source>
        <dbReference type="PROSITE" id="PS50234"/>
    </source>
</evidence>